<proteinExistence type="predicted"/>
<feature type="region of interest" description="Disordered" evidence="1">
    <location>
        <begin position="1"/>
        <end position="34"/>
    </location>
</feature>
<evidence type="ECO:0000313" key="3">
    <source>
        <dbReference type="Proteomes" id="UP000265631"/>
    </source>
</evidence>
<evidence type="ECO:0000256" key="1">
    <source>
        <dbReference type="SAM" id="MobiDB-lite"/>
    </source>
</evidence>
<sequence length="410" mass="47822">MPRYNSHKTLTVRRIEDNEIGPTPRSKFSPTPIRSLKRKPNFCHQKPFSCEEKEPWVEDVGDAQIQCGRSTFEIPTRDKSDLEHDGSDFGDDEIVLGDGESELEDGKSDLEVILTPDLKEDESVLGDNESDLEDFPMRNTAFVNPSRHDYLELSLLIFDPWHPYNPRRWALLLEDQFLNVEYCYQLLERPIVGKPYEFRYDPGELGSFREPDERHHITWIRRRDKTKVYRTVSKAQLQFSQRWVLEIIWNLESQEIVLPGKGNALRMLEQEDRSPREKVDMVLVIEKEKARPFHKKLSDWARGQPDAVSKIRERMDCRMVELVISFDPTHKYRVMLHKRTSSMEDYYAHVRHALVQVAKRIIPFNWPDDGHKPHSSECPDCPYSELYLAFAAARGSSSDAPVAQDSHLDG</sequence>
<dbReference type="OrthoDB" id="5296964at2759"/>
<comment type="caution">
    <text evidence="2">The sequence shown here is derived from an EMBL/GenBank/DDBJ whole genome shotgun (WGS) entry which is preliminary data.</text>
</comment>
<keyword evidence="3" id="KW-1185">Reference proteome</keyword>
<gene>
    <name evidence="2" type="ORF">FIE12Z_356</name>
</gene>
<dbReference type="AlphaFoldDB" id="A0A395N623"/>
<accession>A0A395N623</accession>
<evidence type="ECO:0000313" key="2">
    <source>
        <dbReference type="EMBL" id="RFN55320.1"/>
    </source>
</evidence>
<name>A0A395N623_9HYPO</name>
<dbReference type="EMBL" id="PXXK01000008">
    <property type="protein sequence ID" value="RFN55320.1"/>
    <property type="molecule type" value="Genomic_DNA"/>
</dbReference>
<dbReference type="Proteomes" id="UP000265631">
    <property type="component" value="Unassembled WGS sequence"/>
</dbReference>
<organism evidence="2 3">
    <name type="scientific">Fusarium flagelliforme</name>
    <dbReference type="NCBI Taxonomy" id="2675880"/>
    <lineage>
        <taxon>Eukaryota</taxon>
        <taxon>Fungi</taxon>
        <taxon>Dikarya</taxon>
        <taxon>Ascomycota</taxon>
        <taxon>Pezizomycotina</taxon>
        <taxon>Sordariomycetes</taxon>
        <taxon>Hypocreomycetidae</taxon>
        <taxon>Hypocreales</taxon>
        <taxon>Nectriaceae</taxon>
        <taxon>Fusarium</taxon>
        <taxon>Fusarium incarnatum-equiseti species complex</taxon>
    </lineage>
</organism>
<reference evidence="2 3" key="1">
    <citation type="journal article" date="2018" name="PLoS Pathog.">
        <title>Evolution of structural diversity of trichothecenes, a family of toxins produced by plant pathogenic and entomopathogenic fungi.</title>
        <authorList>
            <person name="Proctor R.H."/>
            <person name="McCormick S.P."/>
            <person name="Kim H.S."/>
            <person name="Cardoza R.E."/>
            <person name="Stanley A.M."/>
            <person name="Lindo L."/>
            <person name="Kelly A."/>
            <person name="Brown D.W."/>
            <person name="Lee T."/>
            <person name="Vaughan M.M."/>
            <person name="Alexander N.J."/>
            <person name="Busman M."/>
            <person name="Gutierrez S."/>
        </authorList>
    </citation>
    <scope>NUCLEOTIDE SEQUENCE [LARGE SCALE GENOMIC DNA]</scope>
    <source>
        <strain evidence="2 3">NRRL 13405</strain>
    </source>
</reference>
<protein>
    <submittedName>
        <fullName evidence="2">Uncharacterized protein</fullName>
    </submittedName>
</protein>